<reference evidence="2 3" key="1">
    <citation type="submission" date="2024-06" db="EMBL/GenBank/DDBJ databases">
        <title>Chitinophaga defluvii sp. nov., isolated from municipal sewage.</title>
        <authorList>
            <person name="Zhang L."/>
        </authorList>
    </citation>
    <scope>NUCLEOTIDE SEQUENCE [LARGE SCALE GENOMIC DNA]</scope>
    <source>
        <strain evidence="2 3">H8</strain>
    </source>
</reference>
<comment type="caution">
    <text evidence="2">The sequence shown here is derived from an EMBL/GenBank/DDBJ whole genome shotgun (WGS) entry which is preliminary data.</text>
</comment>
<keyword evidence="3" id="KW-1185">Reference proteome</keyword>
<keyword evidence="1" id="KW-0732">Signal</keyword>
<dbReference type="RefSeq" id="WP_354658508.1">
    <property type="nucleotide sequence ID" value="NZ_JBEXAC010000001.1"/>
</dbReference>
<protein>
    <submittedName>
        <fullName evidence="2">RagB/SusD family nutrient uptake outer membrane protein</fullName>
    </submittedName>
</protein>
<dbReference type="EMBL" id="JBEXAC010000001">
    <property type="protein sequence ID" value="MET6995859.1"/>
    <property type="molecule type" value="Genomic_DNA"/>
</dbReference>
<sequence>MKRSFKRISAIFIIAAILPAASCKKDYTDPSTVRDDLALSSPQAVTGIAVGLQKKYATNRAGTYYNLVAANGFTTFELRLLNVGNLPENQLNTGGGSVDGTNTILLNVWSASNKIVFDANNVISYAQKLTDKGYASGLLAYTSIFKALSIGTMSMFWPEVPEGIGQNVGFIDRKEGFKQAIALLDEAIAAVNANAISPAFLTNIPAGIDIPNTLLALKARYALYIGDYTQALATADKVDLTKKSVFNFDPVFLNPIFETATSTNNVFQPLDSTLGLPVGIQPDLSDKRVPFYTTLNTTIAPRYRINGFGAANLAPIPIYLPGEMLLIKAECYARQHDVDNGLKTLNLVVTKQASADIFGVGAGLPEITGPINENDLLVQIYRNRCIELFMSGLKLEDMRRFDRPLTERKRNLFPYPFAERDNNPNTPKDPDF</sequence>
<proteinExistence type="predicted"/>
<dbReference type="SUPFAM" id="SSF48452">
    <property type="entry name" value="TPR-like"/>
    <property type="match status" value="1"/>
</dbReference>
<gene>
    <name evidence="2" type="ORF">ABR189_00695</name>
</gene>
<name>A0ABV2SYK3_9BACT</name>
<dbReference type="Proteomes" id="UP001549749">
    <property type="component" value="Unassembled WGS sequence"/>
</dbReference>
<evidence type="ECO:0000256" key="1">
    <source>
        <dbReference type="SAM" id="SignalP"/>
    </source>
</evidence>
<feature type="signal peptide" evidence="1">
    <location>
        <begin position="1"/>
        <end position="22"/>
    </location>
</feature>
<evidence type="ECO:0000313" key="2">
    <source>
        <dbReference type="EMBL" id="MET6995859.1"/>
    </source>
</evidence>
<feature type="chain" id="PRO_5046122000" evidence="1">
    <location>
        <begin position="23"/>
        <end position="432"/>
    </location>
</feature>
<organism evidence="2 3">
    <name type="scientific">Chitinophaga defluvii</name>
    <dbReference type="NCBI Taxonomy" id="3163343"/>
    <lineage>
        <taxon>Bacteria</taxon>
        <taxon>Pseudomonadati</taxon>
        <taxon>Bacteroidota</taxon>
        <taxon>Chitinophagia</taxon>
        <taxon>Chitinophagales</taxon>
        <taxon>Chitinophagaceae</taxon>
        <taxon>Chitinophaga</taxon>
    </lineage>
</organism>
<evidence type="ECO:0000313" key="3">
    <source>
        <dbReference type="Proteomes" id="UP001549749"/>
    </source>
</evidence>
<accession>A0ABV2SYK3</accession>
<dbReference type="Gene3D" id="1.25.40.390">
    <property type="match status" value="1"/>
</dbReference>
<dbReference type="InterPro" id="IPR011990">
    <property type="entry name" value="TPR-like_helical_dom_sf"/>
</dbReference>